<gene>
    <name evidence="1" type="ORF">ACFFGV_18385</name>
</gene>
<accession>A0ABV6LT15</accession>
<comment type="caution">
    <text evidence="1">The sequence shown here is derived from an EMBL/GenBank/DDBJ whole genome shotgun (WGS) entry which is preliminary data.</text>
</comment>
<evidence type="ECO:0000313" key="1">
    <source>
        <dbReference type="EMBL" id="MFC0525556.1"/>
    </source>
</evidence>
<evidence type="ECO:0000313" key="2">
    <source>
        <dbReference type="Proteomes" id="UP001589836"/>
    </source>
</evidence>
<sequence>MNLEKLMKENATFSKKSVTSIELVNLIQKRLLYVNEHYIWYSLNDLGKMQELYLRTLPYLLFLGYKHKMQPWTVKSPLLNSFEKDISEEIYKLNVEVSTFPYVERQQKAFETIINQYCMLGLNLGLTPKHIQNMYLQEKHRLCEPFETDMMTSYIQKTYIEQSIKEEMLV</sequence>
<dbReference type="Proteomes" id="UP001589836">
    <property type="component" value="Unassembled WGS sequence"/>
</dbReference>
<name>A0ABV6LT15_9BACI</name>
<proteinExistence type="predicted"/>
<organism evidence="1 2">
    <name type="scientific">Pontibacillus salicampi</name>
    <dbReference type="NCBI Taxonomy" id="1449801"/>
    <lineage>
        <taxon>Bacteria</taxon>
        <taxon>Bacillati</taxon>
        <taxon>Bacillota</taxon>
        <taxon>Bacilli</taxon>
        <taxon>Bacillales</taxon>
        <taxon>Bacillaceae</taxon>
        <taxon>Pontibacillus</taxon>
    </lineage>
</organism>
<reference evidence="1 2" key="1">
    <citation type="submission" date="2024-09" db="EMBL/GenBank/DDBJ databases">
        <authorList>
            <person name="Sun Q."/>
            <person name="Mori K."/>
        </authorList>
    </citation>
    <scope>NUCLEOTIDE SEQUENCE [LARGE SCALE GENOMIC DNA]</scope>
    <source>
        <strain evidence="1 2">NCAIM B.02529</strain>
    </source>
</reference>
<keyword evidence="2" id="KW-1185">Reference proteome</keyword>
<protein>
    <submittedName>
        <fullName evidence="1">Uncharacterized protein</fullName>
    </submittedName>
</protein>
<dbReference type="EMBL" id="JBHLTP010000013">
    <property type="protein sequence ID" value="MFC0525556.1"/>
    <property type="molecule type" value="Genomic_DNA"/>
</dbReference>
<dbReference type="RefSeq" id="WP_377350952.1">
    <property type="nucleotide sequence ID" value="NZ_JBHLTP010000013.1"/>
</dbReference>